<dbReference type="OrthoDB" id="135877at2157"/>
<protein>
    <submittedName>
        <fullName evidence="6">TetR family transcriptional regulator</fullName>
    </submittedName>
</protein>
<dbReference type="InterPro" id="IPR050109">
    <property type="entry name" value="HTH-type_TetR-like_transc_reg"/>
</dbReference>
<dbReference type="GeneID" id="8680624"/>
<dbReference type="PRINTS" id="PR00455">
    <property type="entry name" value="HTHTETR"/>
</dbReference>
<evidence type="ECO:0000256" key="2">
    <source>
        <dbReference type="ARBA" id="ARBA00023125"/>
    </source>
</evidence>
<keyword evidence="2 4" id="KW-0238">DNA-binding</keyword>
<organism evidence="6 7">
    <name type="scientific">Methanocella paludicola (strain DSM 17711 / JCM 13418 / NBRC 101707 / SANAE)</name>
    <dbReference type="NCBI Taxonomy" id="304371"/>
    <lineage>
        <taxon>Archaea</taxon>
        <taxon>Methanobacteriati</taxon>
        <taxon>Methanobacteriota</taxon>
        <taxon>Stenosarchaea group</taxon>
        <taxon>Methanomicrobia</taxon>
        <taxon>Methanocellales</taxon>
        <taxon>Methanocellaceae</taxon>
        <taxon>Methanocella</taxon>
    </lineage>
</organism>
<reference evidence="7" key="3">
    <citation type="journal article" date="2011" name="PLoS ONE">
        <title>Genome sequence of a mesophilic hydrogenotrophic methanogen Methanocella paludicola, the first cultivated representative of the order Methanocellales.</title>
        <authorList>
            <person name="Sakai S."/>
            <person name="Takaki Y."/>
            <person name="Shimamura S."/>
            <person name="Sekine M."/>
            <person name="Tajima T."/>
            <person name="Kosugi H."/>
            <person name="Ichikawa N."/>
            <person name="Tasumi E."/>
            <person name="Hiraki A.T."/>
            <person name="Shimizu A."/>
            <person name="Kato Y."/>
            <person name="Nishiko R."/>
            <person name="Mori K."/>
            <person name="Fujita N."/>
            <person name="Imachi H."/>
            <person name="Takai K."/>
        </authorList>
    </citation>
    <scope>NUCLEOTIDE SEQUENCE [LARGE SCALE GENOMIC DNA]</scope>
    <source>
        <strain evidence="7">DSM 17711 / JCM 13418 / NBRC 101707 / SANAE</strain>
    </source>
</reference>
<accession>D1YW11</accession>
<dbReference type="SUPFAM" id="SSF46689">
    <property type="entry name" value="Homeodomain-like"/>
    <property type="match status" value="1"/>
</dbReference>
<evidence type="ECO:0000313" key="6">
    <source>
        <dbReference type="EMBL" id="BAI60633.1"/>
    </source>
</evidence>
<evidence type="ECO:0000259" key="5">
    <source>
        <dbReference type="PROSITE" id="PS50977"/>
    </source>
</evidence>
<keyword evidence="3" id="KW-0804">Transcription</keyword>
<dbReference type="GO" id="GO:0003700">
    <property type="term" value="F:DNA-binding transcription factor activity"/>
    <property type="evidence" value="ECO:0007669"/>
    <property type="project" value="TreeGrafter"/>
</dbReference>
<keyword evidence="1" id="KW-0805">Transcription regulation</keyword>
<keyword evidence="7" id="KW-1185">Reference proteome</keyword>
<proteinExistence type="predicted"/>
<dbReference type="RefSeq" id="WP_012899313.1">
    <property type="nucleotide sequence ID" value="NC_013665.1"/>
</dbReference>
<feature type="DNA-binding region" description="H-T-H motif" evidence="4">
    <location>
        <begin position="35"/>
        <end position="54"/>
    </location>
</feature>
<dbReference type="AlphaFoldDB" id="D1YW11"/>
<dbReference type="PATRIC" id="fig|304371.9.peg.575"/>
<feature type="domain" description="HTH tetR-type" evidence="5">
    <location>
        <begin position="12"/>
        <end position="72"/>
    </location>
</feature>
<reference evidence="6 7" key="1">
    <citation type="journal article" date="2007" name="Appl. Environ. Microbiol.">
        <title>Isolation of key methanogens for global methane emission from rice paddy fields: a novel isolate affiliated with the clone cluster rice cluster I.</title>
        <authorList>
            <person name="Sakai S."/>
            <person name="Imachi H."/>
            <person name="Sekiguchi Y."/>
            <person name="Ohashi A."/>
            <person name="Harada H."/>
            <person name="Kamagata Y."/>
        </authorList>
    </citation>
    <scope>NUCLEOTIDE SEQUENCE [LARGE SCALE GENOMIC DNA]</scope>
    <source>
        <strain evidence="7">DSM 17711 / JCM 13418 / NBRC 101707 / SANAE</strain>
    </source>
</reference>
<dbReference type="eggNOG" id="arCOG02644">
    <property type="taxonomic scope" value="Archaea"/>
</dbReference>
<name>D1YW11_METPS</name>
<evidence type="ECO:0000256" key="3">
    <source>
        <dbReference type="ARBA" id="ARBA00023163"/>
    </source>
</evidence>
<dbReference type="PROSITE" id="PS50977">
    <property type="entry name" value="HTH_TETR_2"/>
    <property type="match status" value="1"/>
</dbReference>
<reference evidence="6 7" key="2">
    <citation type="journal article" date="2008" name="Int. J. Syst. Evol. Microbiol.">
        <title>Methanocella paludicola gen. nov., sp. nov., a methane-producing archaeon, the first isolate of the lineage 'Rice Cluster I', and proposal of the new archaeal order Methanocellales ord. nov.</title>
        <authorList>
            <person name="Sakai S."/>
            <person name="Imachi H."/>
            <person name="Hanada S."/>
            <person name="Ohashi A."/>
            <person name="Harada H."/>
            <person name="Kamagata Y."/>
        </authorList>
    </citation>
    <scope>NUCLEOTIDE SEQUENCE [LARGE SCALE GENOMIC DNA]</scope>
    <source>
        <strain evidence="7">DSM 17711 / JCM 13418 / NBRC 101707 / SANAE</strain>
    </source>
</reference>
<dbReference type="STRING" id="304371.MCP_0561"/>
<dbReference type="PROSITE" id="PS01081">
    <property type="entry name" value="HTH_TETR_1"/>
    <property type="match status" value="1"/>
</dbReference>
<dbReference type="InterPro" id="IPR001647">
    <property type="entry name" value="HTH_TetR"/>
</dbReference>
<evidence type="ECO:0000313" key="7">
    <source>
        <dbReference type="Proteomes" id="UP000001882"/>
    </source>
</evidence>
<dbReference type="FunFam" id="1.10.10.60:FF:000141">
    <property type="entry name" value="TetR family transcriptional regulator"/>
    <property type="match status" value="1"/>
</dbReference>
<dbReference type="GO" id="GO:0000976">
    <property type="term" value="F:transcription cis-regulatory region binding"/>
    <property type="evidence" value="ECO:0007669"/>
    <property type="project" value="TreeGrafter"/>
</dbReference>
<dbReference type="Gene3D" id="1.10.10.60">
    <property type="entry name" value="Homeodomain-like"/>
    <property type="match status" value="1"/>
</dbReference>
<evidence type="ECO:0000256" key="1">
    <source>
        <dbReference type="ARBA" id="ARBA00023015"/>
    </source>
</evidence>
<dbReference type="SUPFAM" id="SSF48498">
    <property type="entry name" value="Tetracyclin repressor-like, C-terminal domain"/>
    <property type="match status" value="1"/>
</dbReference>
<gene>
    <name evidence="6" type="ordered locus">MCP_0561</name>
</gene>
<evidence type="ECO:0000256" key="4">
    <source>
        <dbReference type="PROSITE-ProRule" id="PRU00335"/>
    </source>
</evidence>
<dbReference type="EMBL" id="AP011532">
    <property type="protein sequence ID" value="BAI60633.1"/>
    <property type="molecule type" value="Genomic_DNA"/>
</dbReference>
<dbReference type="InParanoid" id="D1YW11"/>
<dbReference type="Pfam" id="PF00440">
    <property type="entry name" value="TetR_N"/>
    <property type="match status" value="1"/>
</dbReference>
<dbReference type="InterPro" id="IPR023772">
    <property type="entry name" value="DNA-bd_HTH_TetR-type_CS"/>
</dbReference>
<dbReference type="InterPro" id="IPR036271">
    <property type="entry name" value="Tet_transcr_reg_TetR-rel_C_sf"/>
</dbReference>
<dbReference type="Gene3D" id="1.10.357.10">
    <property type="entry name" value="Tetracycline Repressor, domain 2"/>
    <property type="match status" value="1"/>
</dbReference>
<dbReference type="PANTHER" id="PTHR30055">
    <property type="entry name" value="HTH-TYPE TRANSCRIPTIONAL REGULATOR RUTR"/>
    <property type="match status" value="1"/>
</dbReference>
<dbReference type="Proteomes" id="UP000001882">
    <property type="component" value="Chromosome"/>
</dbReference>
<dbReference type="InterPro" id="IPR009057">
    <property type="entry name" value="Homeodomain-like_sf"/>
</dbReference>
<dbReference type="KEGG" id="mpd:MCP_0561"/>
<dbReference type="PANTHER" id="PTHR30055:SF234">
    <property type="entry name" value="HTH-TYPE TRANSCRIPTIONAL REGULATOR BETI"/>
    <property type="match status" value="1"/>
</dbReference>
<sequence length="230" mass="26431">MSIASRKEREKEQRHNDILQAAEKLFFARGYESVTMDDIAREVELNKATLYLYFKDKESLFFAVVLRGVRILASIVRERVRNKASGIEKFWAAGQAYIDFAEQYPEFLRLYNYFQSGRFDLESMKDEMEALISYAHTGFALVSGDDHAKEIVALRQEMLTIQSNAIEQGIKEGTIRPGLDPVEVAVVYTLLLQSIPNMRLDLRKALEGRGIDRALFASDIRQFMSDMILK</sequence>